<evidence type="ECO:0008006" key="5">
    <source>
        <dbReference type="Google" id="ProtNLM"/>
    </source>
</evidence>
<dbReference type="EMBL" id="LR593886">
    <property type="protein sequence ID" value="VTR96553.1"/>
    <property type="molecule type" value="Genomic_DNA"/>
</dbReference>
<reference evidence="3 4" key="1">
    <citation type="submission" date="2019-05" db="EMBL/GenBank/DDBJ databases">
        <authorList>
            <consortium name="Science for Life Laboratories"/>
        </authorList>
    </citation>
    <scope>NUCLEOTIDE SEQUENCE [LARGE SCALE GENOMIC DNA]</scope>
    <source>
        <strain evidence="3">Soil9</strain>
    </source>
</reference>
<feature type="signal peptide" evidence="2">
    <location>
        <begin position="1"/>
        <end position="18"/>
    </location>
</feature>
<name>A0A6P2D6C6_9BACT</name>
<gene>
    <name evidence="3" type="ORF">SOIL9_11630</name>
</gene>
<dbReference type="AlphaFoldDB" id="A0A6P2D6C6"/>
<evidence type="ECO:0000313" key="3">
    <source>
        <dbReference type="EMBL" id="VTR96553.1"/>
    </source>
</evidence>
<dbReference type="KEGG" id="gms:SOIL9_11630"/>
<keyword evidence="4" id="KW-1185">Reference proteome</keyword>
<dbReference type="Proteomes" id="UP000464178">
    <property type="component" value="Chromosome"/>
</dbReference>
<evidence type="ECO:0000313" key="4">
    <source>
        <dbReference type="Proteomes" id="UP000464178"/>
    </source>
</evidence>
<dbReference type="RefSeq" id="WP_162670821.1">
    <property type="nucleotide sequence ID" value="NZ_LR593886.1"/>
</dbReference>
<protein>
    <recommendedName>
        <fullName evidence="5">Carboxypeptidase regulatory-like domain-containing protein</fullName>
    </recommendedName>
</protein>
<organism evidence="3 4">
    <name type="scientific">Gemmata massiliana</name>
    <dbReference type="NCBI Taxonomy" id="1210884"/>
    <lineage>
        <taxon>Bacteria</taxon>
        <taxon>Pseudomonadati</taxon>
        <taxon>Planctomycetota</taxon>
        <taxon>Planctomycetia</taxon>
        <taxon>Gemmatales</taxon>
        <taxon>Gemmataceae</taxon>
        <taxon>Gemmata</taxon>
    </lineage>
</organism>
<dbReference type="PROSITE" id="PS51257">
    <property type="entry name" value="PROKAR_LIPOPROTEIN"/>
    <property type="match status" value="1"/>
</dbReference>
<feature type="chain" id="PRO_5026664517" description="Carboxypeptidase regulatory-like domain-containing protein" evidence="2">
    <location>
        <begin position="19"/>
        <end position="158"/>
    </location>
</feature>
<sequence>MVTRVLLAAILGVVSACATGCGDSGPKLYSVKGKVSVDGKPASDATVFFHRKGRENPNEPVPYGKCGPDGSFALTTSKEGDGAQAGEYVVTVVWPDMSKAPDGNGGRPDLLRGAYDKAAKSAIKATVEAKDNQVPEITLTIPKAPAPKEPTGGIKTDK</sequence>
<keyword evidence="2" id="KW-0732">Signal</keyword>
<proteinExistence type="predicted"/>
<feature type="region of interest" description="Disordered" evidence="1">
    <location>
        <begin position="136"/>
        <end position="158"/>
    </location>
</feature>
<evidence type="ECO:0000256" key="2">
    <source>
        <dbReference type="SAM" id="SignalP"/>
    </source>
</evidence>
<accession>A0A6P2D6C6</accession>
<evidence type="ECO:0000256" key="1">
    <source>
        <dbReference type="SAM" id="MobiDB-lite"/>
    </source>
</evidence>